<proteinExistence type="predicted"/>
<dbReference type="InterPro" id="IPR007527">
    <property type="entry name" value="Znf_SWIM"/>
</dbReference>
<dbReference type="GO" id="GO:0008270">
    <property type="term" value="F:zinc ion binding"/>
    <property type="evidence" value="ECO:0007669"/>
    <property type="project" value="InterPro"/>
</dbReference>
<name>A0A445BUG6_ARAHY</name>
<dbReference type="EMBL" id="SDMP01000008">
    <property type="protein sequence ID" value="RYR42359.1"/>
    <property type="molecule type" value="Genomic_DNA"/>
</dbReference>
<dbReference type="STRING" id="3818.A0A445BUG6"/>
<dbReference type="PANTHER" id="PTHR31973">
    <property type="entry name" value="POLYPROTEIN, PUTATIVE-RELATED"/>
    <property type="match status" value="1"/>
</dbReference>
<feature type="compositionally biased region" description="Basic residues" evidence="1">
    <location>
        <begin position="136"/>
        <end position="148"/>
    </location>
</feature>
<reference evidence="3 4" key="1">
    <citation type="submission" date="2019-01" db="EMBL/GenBank/DDBJ databases">
        <title>Sequencing of cultivated peanut Arachis hypogaea provides insights into genome evolution and oil improvement.</title>
        <authorList>
            <person name="Chen X."/>
        </authorList>
    </citation>
    <scope>NUCLEOTIDE SEQUENCE [LARGE SCALE GENOMIC DNA]</scope>
    <source>
        <strain evidence="4">cv. Fuhuasheng</strain>
        <tissue evidence="3">Leaves</tissue>
    </source>
</reference>
<sequence length="227" mass="26697">MSSKLCSRKHNSPLVKFWRDSTTALLNLSLSPRNWHVIWFGDTDYEKFQIHHGRPINHVVDLEKRLYTCQFWMLTGIPCIHACAALARVNKHPEDFCHKLITMESYKETYKYHINPIPGQTFWEQSQYNRLLAPSIKRKPGNLQTKRRKDFDEGTSSNKKAKPATTMKRQLRQFTYRYCLQKGHTKRGCEKKGAADAAQARNQPEDLPNYLLEEGHHHQLPLQHWTQ</sequence>
<evidence type="ECO:0000259" key="2">
    <source>
        <dbReference type="Pfam" id="PF04434"/>
    </source>
</evidence>
<dbReference type="Proteomes" id="UP000289738">
    <property type="component" value="Chromosome A08"/>
</dbReference>
<evidence type="ECO:0000256" key="1">
    <source>
        <dbReference type="SAM" id="MobiDB-lite"/>
    </source>
</evidence>
<protein>
    <recommendedName>
        <fullName evidence="2">SWIM-type domain-containing protein</fullName>
    </recommendedName>
</protein>
<dbReference type="Pfam" id="PF04434">
    <property type="entry name" value="SWIM"/>
    <property type="match status" value="1"/>
</dbReference>
<evidence type="ECO:0000313" key="3">
    <source>
        <dbReference type="EMBL" id="RYR42359.1"/>
    </source>
</evidence>
<dbReference type="PANTHER" id="PTHR31973:SF197">
    <property type="entry name" value="SWIM-TYPE DOMAIN-CONTAINING PROTEIN"/>
    <property type="match status" value="1"/>
</dbReference>
<gene>
    <name evidence="3" type="ORF">Ahy_A08g038827</name>
</gene>
<comment type="caution">
    <text evidence="3">The sequence shown here is derived from an EMBL/GenBank/DDBJ whole genome shotgun (WGS) entry which is preliminary data.</text>
</comment>
<accession>A0A445BUG6</accession>
<evidence type="ECO:0000313" key="4">
    <source>
        <dbReference type="Proteomes" id="UP000289738"/>
    </source>
</evidence>
<dbReference type="AlphaFoldDB" id="A0A445BUG6"/>
<feature type="domain" description="SWIM-type" evidence="2">
    <location>
        <begin position="68"/>
        <end position="89"/>
    </location>
</feature>
<organism evidence="3 4">
    <name type="scientific">Arachis hypogaea</name>
    <name type="common">Peanut</name>
    <dbReference type="NCBI Taxonomy" id="3818"/>
    <lineage>
        <taxon>Eukaryota</taxon>
        <taxon>Viridiplantae</taxon>
        <taxon>Streptophyta</taxon>
        <taxon>Embryophyta</taxon>
        <taxon>Tracheophyta</taxon>
        <taxon>Spermatophyta</taxon>
        <taxon>Magnoliopsida</taxon>
        <taxon>eudicotyledons</taxon>
        <taxon>Gunneridae</taxon>
        <taxon>Pentapetalae</taxon>
        <taxon>rosids</taxon>
        <taxon>fabids</taxon>
        <taxon>Fabales</taxon>
        <taxon>Fabaceae</taxon>
        <taxon>Papilionoideae</taxon>
        <taxon>50 kb inversion clade</taxon>
        <taxon>dalbergioids sensu lato</taxon>
        <taxon>Dalbergieae</taxon>
        <taxon>Pterocarpus clade</taxon>
        <taxon>Arachis</taxon>
    </lineage>
</organism>
<feature type="region of interest" description="Disordered" evidence="1">
    <location>
        <begin position="134"/>
        <end position="167"/>
    </location>
</feature>
<keyword evidence="4" id="KW-1185">Reference proteome</keyword>